<dbReference type="EMBL" id="BA000030">
    <property type="protein sequence ID" value="BAC68157.1"/>
    <property type="molecule type" value="Genomic_DNA"/>
</dbReference>
<evidence type="ECO:0000313" key="1">
    <source>
        <dbReference type="EMBL" id="BAC68157.1"/>
    </source>
</evidence>
<reference evidence="1 2" key="3">
    <citation type="journal article" date="2014" name="J. Ind. Microbiol. Biotechnol.">
        <title>Genome mining of the Streptomyces avermitilis genome and development of genome-minimized hosts for heterologous expression of biosynthetic gene clusters.</title>
        <authorList>
            <person name="Ikeda H."/>
            <person name="Shin-ya K."/>
            <person name="Omura S."/>
        </authorList>
    </citation>
    <scope>NUCLEOTIDE SEQUENCE [LARGE SCALE GENOMIC DNA]</scope>
    <source>
        <strain evidence="2">ATCC 31267 / DSM 46492 / JCM 5070 / NBRC 14893 / NCIMB 12804 / NRRL 8165 / MA-4680</strain>
    </source>
</reference>
<organism evidence="1 2">
    <name type="scientific">Streptomyces avermitilis (strain ATCC 31267 / DSM 46492 / JCM 5070 / NBRC 14893 / NCIMB 12804 / NRRL 8165 / MA-4680)</name>
    <dbReference type="NCBI Taxonomy" id="227882"/>
    <lineage>
        <taxon>Bacteria</taxon>
        <taxon>Bacillati</taxon>
        <taxon>Actinomycetota</taxon>
        <taxon>Actinomycetes</taxon>
        <taxon>Kitasatosporales</taxon>
        <taxon>Streptomycetaceae</taxon>
        <taxon>Streptomyces</taxon>
    </lineage>
</organism>
<proteinExistence type="predicted"/>
<evidence type="ECO:0000313" key="2">
    <source>
        <dbReference type="Proteomes" id="UP000000428"/>
    </source>
</evidence>
<reference evidence="1 2" key="1">
    <citation type="journal article" date="2001" name="Proc. Natl. Acad. Sci. U.S.A.">
        <title>Genome sequence of an industrial microorganism Streptomyces avermitilis: deducing the ability of producing secondary metabolites.</title>
        <authorList>
            <person name="Omura S."/>
            <person name="Ikeda H."/>
            <person name="Ishikawa J."/>
            <person name="Hanamoto A."/>
            <person name="Takahashi C."/>
            <person name="Shinose M."/>
            <person name="Takahashi Y."/>
            <person name="Horikawa H."/>
            <person name="Nakazawa H."/>
            <person name="Osonoe T."/>
            <person name="Kikuchi H."/>
            <person name="Shiba T."/>
            <person name="Sakaki Y."/>
            <person name="Hattori M."/>
        </authorList>
    </citation>
    <scope>NUCLEOTIDE SEQUENCE [LARGE SCALE GENOMIC DNA]</scope>
    <source>
        <strain evidence="2">ATCC 31267 / DSM 46492 / JCM 5070 / NBRC 14893 / NCIMB 12804 / NRRL 8165 / MA-4680</strain>
    </source>
</reference>
<sequence length="73" mass="7633">MVVVAVGCALTSVPTAGGVVAEPVCVRRLTDQEGQKLQQIVRRGSASSVRFRRAMMLLASAGGNRVPVIAQLV</sequence>
<reference evidence="1 2" key="2">
    <citation type="journal article" date="2003" name="Nat. Biotechnol.">
        <title>Complete genome sequence and comparative analysis of the industrial microorganism Streptomyces avermitilis.</title>
        <authorList>
            <person name="Ikeda H."/>
            <person name="Ishikawa J."/>
            <person name="Hanamoto A."/>
            <person name="Shinose M."/>
            <person name="Kikuchi H."/>
            <person name="Shiba T."/>
            <person name="Sakaki Y."/>
            <person name="Hattori M."/>
            <person name="Omura S."/>
        </authorList>
    </citation>
    <scope>NUCLEOTIDE SEQUENCE [LARGE SCALE GENOMIC DNA]</scope>
    <source>
        <strain evidence="2">ATCC 31267 / DSM 46492 / JCM 5070 / NBRC 14893 / NCIMB 12804 / NRRL 8165 / MA-4680</strain>
    </source>
</reference>
<accession>Q82QQ8</accession>
<protein>
    <submittedName>
        <fullName evidence="1">IS630 family ISMma10-like transposase</fullName>
    </submittedName>
</protein>
<dbReference type="Proteomes" id="UP000000428">
    <property type="component" value="Chromosome"/>
</dbReference>
<keyword evidence="2" id="KW-1185">Reference proteome</keyword>
<dbReference type="HOGENOM" id="CLU_2847762_0_0_11"/>
<gene>
    <name evidence="1" type="ORF">SAVERM_447</name>
</gene>
<dbReference type="KEGG" id="sma:SAVERM_447"/>
<dbReference type="AlphaFoldDB" id="Q82QQ8"/>
<name>Q82QQ8_STRAW</name>
<dbReference type="eggNOG" id="COG3415">
    <property type="taxonomic scope" value="Bacteria"/>
</dbReference>